<organism evidence="4 6">
    <name type="scientific">Gordonia hongkongensis</name>
    <dbReference type="NCBI Taxonomy" id="1701090"/>
    <lineage>
        <taxon>Bacteria</taxon>
        <taxon>Bacillati</taxon>
        <taxon>Actinomycetota</taxon>
        <taxon>Actinomycetes</taxon>
        <taxon>Mycobacteriales</taxon>
        <taxon>Gordoniaceae</taxon>
        <taxon>Gordonia</taxon>
    </lineage>
</organism>
<reference evidence="3" key="1">
    <citation type="journal article" date="2022" name="Data Brief">
        <title>Draft genome sequence data of Gordonia hongkongensis strain EUFUS-Z928 isolated from the octocoral Eunicea fusca.</title>
        <authorList>
            <person name="Sanchez-Suarez J."/>
            <person name="Diaz L."/>
            <person name="Melo-Bolivar J."/>
            <person name="Villamil L."/>
        </authorList>
    </citation>
    <scope>NUCLEOTIDE SEQUENCE</scope>
    <source>
        <strain evidence="3">EUFUS-Z928</strain>
    </source>
</reference>
<keyword evidence="5" id="KW-1185">Reference proteome</keyword>
<gene>
    <name evidence="3" type="ORF">L2299_10680</name>
    <name evidence="4" type="ORF">P9A14_21810</name>
</gene>
<evidence type="ECO:0000256" key="2">
    <source>
        <dbReference type="SAM" id="Phobius"/>
    </source>
</evidence>
<sequence>MRSVATGPLAYVVALIAVFVIAFGVGRAWGPDVEPVTHDAPSHGVVTGEPTSDPHEGGHP</sequence>
<dbReference type="EMBL" id="JAKJLQ010000006">
    <property type="protein sequence ID" value="MDF6101519.1"/>
    <property type="molecule type" value="Genomic_DNA"/>
</dbReference>
<reference evidence="4" key="3">
    <citation type="submission" date="2023-04" db="EMBL/GenBank/DDBJ databases">
        <title>Complete genome sequence of a phthalic acid esters degrading bacterial strain.</title>
        <authorList>
            <person name="Weng L."/>
            <person name="Jia Y."/>
            <person name="Ren L."/>
        </authorList>
    </citation>
    <scope>NUCLEOTIDE SEQUENCE</scope>
    <source>
        <strain evidence="4">RL-LY01</strain>
    </source>
</reference>
<dbReference type="AlphaFoldDB" id="A0AAX3T693"/>
<dbReference type="Proteomes" id="UP001213504">
    <property type="component" value="Chromosome"/>
</dbReference>
<accession>A0AAX3T693</accession>
<feature type="transmembrane region" description="Helical" evidence="2">
    <location>
        <begin position="9"/>
        <end position="29"/>
    </location>
</feature>
<keyword evidence="2" id="KW-0812">Transmembrane</keyword>
<evidence type="ECO:0000313" key="6">
    <source>
        <dbReference type="Proteomes" id="UP001213504"/>
    </source>
</evidence>
<proteinExistence type="predicted"/>
<dbReference type="Proteomes" id="UP001152308">
    <property type="component" value="Unassembled WGS sequence"/>
</dbReference>
<dbReference type="RefSeq" id="WP_068971060.1">
    <property type="nucleotide sequence ID" value="NZ_CBDRNE010000036.1"/>
</dbReference>
<feature type="region of interest" description="Disordered" evidence="1">
    <location>
        <begin position="34"/>
        <end position="60"/>
    </location>
</feature>
<name>A0AAX3T693_9ACTN</name>
<keyword evidence="2" id="KW-0472">Membrane</keyword>
<evidence type="ECO:0000256" key="1">
    <source>
        <dbReference type="SAM" id="MobiDB-lite"/>
    </source>
</evidence>
<keyword evidence="2" id="KW-1133">Transmembrane helix</keyword>
<protein>
    <submittedName>
        <fullName evidence="4">Uncharacterized protein</fullName>
    </submittedName>
</protein>
<reference evidence="3" key="2">
    <citation type="submission" date="2022-01" db="EMBL/GenBank/DDBJ databases">
        <authorList>
            <person name="Sanchez-Suarez J."/>
            <person name="Villamil L."/>
            <person name="Diaz L.E."/>
        </authorList>
    </citation>
    <scope>NUCLEOTIDE SEQUENCE</scope>
    <source>
        <strain evidence="3">EUFUS-Z928</strain>
    </source>
</reference>
<evidence type="ECO:0000313" key="3">
    <source>
        <dbReference type="EMBL" id="MDF6101519.1"/>
    </source>
</evidence>
<evidence type="ECO:0000313" key="5">
    <source>
        <dbReference type="Proteomes" id="UP001152308"/>
    </source>
</evidence>
<evidence type="ECO:0000313" key="4">
    <source>
        <dbReference type="EMBL" id="WFP24722.1"/>
    </source>
</evidence>
<dbReference type="EMBL" id="CP121270">
    <property type="protein sequence ID" value="WFP24722.1"/>
    <property type="molecule type" value="Genomic_DNA"/>
</dbReference>